<reference evidence="5" key="1">
    <citation type="submission" date="2018-08" db="EMBL/GenBank/DDBJ databases">
        <authorList>
            <person name="Liu Z.-W."/>
            <person name="Du Z.-J."/>
        </authorList>
    </citation>
    <scope>NUCLEOTIDE SEQUENCE [LARGE SCALE GENOMIC DNA]</scope>
    <source>
        <strain evidence="5">H4X</strain>
    </source>
</reference>
<proteinExistence type="inferred from homology"/>
<evidence type="ECO:0000256" key="2">
    <source>
        <dbReference type="SAM" id="Phobius"/>
    </source>
</evidence>
<keyword evidence="5" id="KW-1185">Reference proteome</keyword>
<organism evidence="4 5">
    <name type="scientific">Pontibacter diazotrophicus</name>
    <dbReference type="NCBI Taxonomy" id="1400979"/>
    <lineage>
        <taxon>Bacteria</taxon>
        <taxon>Pseudomonadati</taxon>
        <taxon>Bacteroidota</taxon>
        <taxon>Cytophagia</taxon>
        <taxon>Cytophagales</taxon>
        <taxon>Hymenobacteraceae</taxon>
        <taxon>Pontibacter</taxon>
    </lineage>
</organism>
<comment type="caution">
    <text evidence="4">The sequence shown here is derived from an EMBL/GenBank/DDBJ whole genome shotgun (WGS) entry which is preliminary data.</text>
</comment>
<dbReference type="EMBL" id="QRGR01000003">
    <property type="protein sequence ID" value="RDV16854.1"/>
    <property type="molecule type" value="Genomic_DNA"/>
</dbReference>
<dbReference type="OrthoDB" id="9808602at2"/>
<dbReference type="Pfam" id="PF02397">
    <property type="entry name" value="Bac_transf"/>
    <property type="match status" value="1"/>
</dbReference>
<feature type="domain" description="Bacterial sugar transferase" evidence="3">
    <location>
        <begin position="51"/>
        <end position="291"/>
    </location>
</feature>
<sequence>MLLAAGVSDIFEQATVKEKLLTRLHYFSIQVEEPGSEIQKNVGSYRTRTGKRLFDIVFSLIALICLSPLFLIVALLIKMESKGPVFYYSYRVGTGYRIFKFWKFRSMRQDADQLLDSIKELNQYQSSSGQTYTLQKSICDTCAAAGKGCQNELVDMKGQMICEKQFQQARKLQGGSAFIKIANDPRVTRIGLFLRNTSIDELPQLFNVLRGDMSIVGNRPLPLYEAEKITTDRFAARFIAPAGITGLWQVSKRGKKDMSEDERKALDIEYAQTCSLSKDLQIILKTVPALFQKENV</sequence>
<dbReference type="GO" id="GO:0016780">
    <property type="term" value="F:phosphotransferase activity, for other substituted phosphate groups"/>
    <property type="evidence" value="ECO:0007669"/>
    <property type="project" value="TreeGrafter"/>
</dbReference>
<name>A0A3D8LHY9_9BACT</name>
<dbReference type="Proteomes" id="UP000256708">
    <property type="component" value="Unassembled WGS sequence"/>
</dbReference>
<keyword evidence="2" id="KW-0472">Membrane</keyword>
<comment type="similarity">
    <text evidence="1">Belongs to the bacterial sugar transferase family.</text>
</comment>
<evidence type="ECO:0000259" key="3">
    <source>
        <dbReference type="Pfam" id="PF02397"/>
    </source>
</evidence>
<protein>
    <submittedName>
        <fullName evidence="4">Sugar transferase</fullName>
    </submittedName>
</protein>
<evidence type="ECO:0000256" key="1">
    <source>
        <dbReference type="ARBA" id="ARBA00006464"/>
    </source>
</evidence>
<keyword evidence="4" id="KW-0808">Transferase</keyword>
<dbReference type="InterPro" id="IPR003362">
    <property type="entry name" value="Bact_transf"/>
</dbReference>
<feature type="transmembrane region" description="Helical" evidence="2">
    <location>
        <begin position="56"/>
        <end position="77"/>
    </location>
</feature>
<keyword evidence="2" id="KW-1133">Transmembrane helix</keyword>
<dbReference type="PANTHER" id="PTHR30576">
    <property type="entry name" value="COLANIC BIOSYNTHESIS UDP-GLUCOSE LIPID CARRIER TRANSFERASE"/>
    <property type="match status" value="1"/>
</dbReference>
<evidence type="ECO:0000313" key="5">
    <source>
        <dbReference type="Proteomes" id="UP000256708"/>
    </source>
</evidence>
<keyword evidence="2" id="KW-0812">Transmembrane</keyword>
<dbReference type="AlphaFoldDB" id="A0A3D8LHY9"/>
<accession>A0A3D8LHY9</accession>
<dbReference type="PANTHER" id="PTHR30576:SF0">
    <property type="entry name" value="UNDECAPRENYL-PHOSPHATE N-ACETYLGALACTOSAMINYL 1-PHOSPHATE TRANSFERASE-RELATED"/>
    <property type="match status" value="1"/>
</dbReference>
<gene>
    <name evidence="4" type="ORF">DXT99_02550</name>
</gene>
<evidence type="ECO:0000313" key="4">
    <source>
        <dbReference type="EMBL" id="RDV16854.1"/>
    </source>
</evidence>